<reference evidence="1" key="1">
    <citation type="submission" date="2021-10" db="EMBL/GenBank/DDBJ databases">
        <title>Loktanella gaetbuli sp. nov., isolated from a tidal flat.</title>
        <authorList>
            <person name="Park S."/>
            <person name="Yoon J.-H."/>
        </authorList>
    </citation>
    <scope>NUCLEOTIDE SEQUENCE</scope>
    <source>
        <strain evidence="1">TSTF-M6</strain>
    </source>
</reference>
<sequence length="70" mass="7631">MTQINLGSVSYNATAGAFEARVDIRRAGQTFRYPCQVAGPMTMDMERVKSGLARHALRMSDSGSNLLSHV</sequence>
<comment type="caution">
    <text evidence="1">The sequence shown here is derived from an EMBL/GenBank/DDBJ whole genome shotgun (WGS) entry which is preliminary data.</text>
</comment>
<dbReference type="EMBL" id="JAJATZ010000003">
    <property type="protein sequence ID" value="MCB5199447.1"/>
    <property type="molecule type" value="Genomic_DNA"/>
</dbReference>
<gene>
    <name evidence="1" type="ORF">LGQ03_09350</name>
</gene>
<accession>A0ABS8BUV3</accession>
<keyword evidence="2" id="KW-1185">Reference proteome</keyword>
<proteinExistence type="predicted"/>
<evidence type="ECO:0000313" key="1">
    <source>
        <dbReference type="EMBL" id="MCB5199447.1"/>
    </source>
</evidence>
<dbReference type="Proteomes" id="UP001138961">
    <property type="component" value="Unassembled WGS sequence"/>
</dbReference>
<dbReference type="RefSeq" id="WP_090157918.1">
    <property type="nucleotide sequence ID" value="NZ_JAJATZ010000003.1"/>
</dbReference>
<evidence type="ECO:0000313" key="2">
    <source>
        <dbReference type="Proteomes" id="UP001138961"/>
    </source>
</evidence>
<name>A0ABS8BUV3_9RHOB</name>
<organism evidence="1 2">
    <name type="scientific">Loktanella gaetbuli</name>
    <dbReference type="NCBI Taxonomy" id="2881335"/>
    <lineage>
        <taxon>Bacteria</taxon>
        <taxon>Pseudomonadati</taxon>
        <taxon>Pseudomonadota</taxon>
        <taxon>Alphaproteobacteria</taxon>
        <taxon>Rhodobacterales</taxon>
        <taxon>Roseobacteraceae</taxon>
        <taxon>Loktanella</taxon>
    </lineage>
</organism>
<protein>
    <submittedName>
        <fullName evidence="1">Orotidine 5'-phosphate decarboxylase</fullName>
    </submittedName>
</protein>